<proteinExistence type="predicted"/>
<evidence type="ECO:0000313" key="2">
    <source>
        <dbReference type="EMBL" id="GFD30048.1"/>
    </source>
</evidence>
<sequence>KGGDEVRESKGESDDEETREEEDKNFDPIPKTPEEIQGSANEGGSPRGSSDTDRLAPRFTSTRE</sequence>
<feature type="compositionally biased region" description="Basic and acidic residues" evidence="1">
    <location>
        <begin position="1"/>
        <end position="12"/>
    </location>
</feature>
<feature type="region of interest" description="Disordered" evidence="1">
    <location>
        <begin position="1"/>
        <end position="64"/>
    </location>
</feature>
<evidence type="ECO:0000256" key="1">
    <source>
        <dbReference type="SAM" id="MobiDB-lite"/>
    </source>
</evidence>
<dbReference type="EMBL" id="BKCJ011400285">
    <property type="protein sequence ID" value="GFD30048.1"/>
    <property type="molecule type" value="Genomic_DNA"/>
</dbReference>
<feature type="non-terminal residue" evidence="2">
    <location>
        <position position="1"/>
    </location>
</feature>
<accession>A0A699V8X0</accession>
<name>A0A699V8X0_TANCI</name>
<organism evidence="2">
    <name type="scientific">Tanacetum cinerariifolium</name>
    <name type="common">Dalmatian daisy</name>
    <name type="synonym">Chrysanthemum cinerariifolium</name>
    <dbReference type="NCBI Taxonomy" id="118510"/>
    <lineage>
        <taxon>Eukaryota</taxon>
        <taxon>Viridiplantae</taxon>
        <taxon>Streptophyta</taxon>
        <taxon>Embryophyta</taxon>
        <taxon>Tracheophyta</taxon>
        <taxon>Spermatophyta</taxon>
        <taxon>Magnoliopsida</taxon>
        <taxon>eudicotyledons</taxon>
        <taxon>Gunneridae</taxon>
        <taxon>Pentapetalae</taxon>
        <taxon>asterids</taxon>
        <taxon>campanulids</taxon>
        <taxon>Asterales</taxon>
        <taxon>Asteraceae</taxon>
        <taxon>Asteroideae</taxon>
        <taxon>Anthemideae</taxon>
        <taxon>Anthemidinae</taxon>
        <taxon>Tanacetum</taxon>
    </lineage>
</organism>
<gene>
    <name evidence="2" type="ORF">Tci_902017</name>
</gene>
<protein>
    <submittedName>
        <fullName evidence="2">Uncharacterized protein</fullName>
    </submittedName>
</protein>
<feature type="compositionally biased region" description="Basic and acidic residues" evidence="1">
    <location>
        <begin position="50"/>
        <end position="64"/>
    </location>
</feature>
<dbReference type="AlphaFoldDB" id="A0A699V8X0"/>
<reference evidence="2" key="1">
    <citation type="journal article" date="2019" name="Sci. Rep.">
        <title>Draft genome of Tanacetum cinerariifolium, the natural source of mosquito coil.</title>
        <authorList>
            <person name="Yamashiro T."/>
            <person name="Shiraishi A."/>
            <person name="Satake H."/>
            <person name="Nakayama K."/>
        </authorList>
    </citation>
    <scope>NUCLEOTIDE SEQUENCE</scope>
</reference>
<comment type="caution">
    <text evidence="2">The sequence shown here is derived from an EMBL/GenBank/DDBJ whole genome shotgun (WGS) entry which is preliminary data.</text>
</comment>